<evidence type="ECO:0000313" key="3">
    <source>
        <dbReference type="RefSeq" id="XP_015963144.1"/>
    </source>
</evidence>
<organism evidence="2 3">
    <name type="scientific">Arachis duranensis</name>
    <name type="common">Wild peanut</name>
    <dbReference type="NCBI Taxonomy" id="130453"/>
    <lineage>
        <taxon>Eukaryota</taxon>
        <taxon>Viridiplantae</taxon>
        <taxon>Streptophyta</taxon>
        <taxon>Embryophyta</taxon>
        <taxon>Tracheophyta</taxon>
        <taxon>Spermatophyta</taxon>
        <taxon>Magnoliopsida</taxon>
        <taxon>eudicotyledons</taxon>
        <taxon>Gunneridae</taxon>
        <taxon>Pentapetalae</taxon>
        <taxon>rosids</taxon>
        <taxon>fabids</taxon>
        <taxon>Fabales</taxon>
        <taxon>Fabaceae</taxon>
        <taxon>Papilionoideae</taxon>
        <taxon>50 kb inversion clade</taxon>
        <taxon>dalbergioids sensu lato</taxon>
        <taxon>Dalbergieae</taxon>
        <taxon>Pterocarpus clade</taxon>
        <taxon>Arachis</taxon>
    </lineage>
</organism>
<dbReference type="RefSeq" id="XP_015963144.1">
    <property type="nucleotide sequence ID" value="XM_016107658.3"/>
</dbReference>
<dbReference type="KEGG" id="adu:107487080"/>
<gene>
    <name evidence="3" type="primary">LOC107487080</name>
</gene>
<dbReference type="OrthoDB" id="1936256at2759"/>
<reference evidence="2" key="1">
    <citation type="journal article" date="2016" name="Nat. Genet.">
        <title>The genome sequences of Arachis duranensis and Arachis ipaensis, the diploid ancestors of cultivated peanut.</title>
        <authorList>
            <person name="Bertioli D.J."/>
            <person name="Cannon S.B."/>
            <person name="Froenicke L."/>
            <person name="Huang G."/>
            <person name="Farmer A.D."/>
            <person name="Cannon E.K."/>
            <person name="Liu X."/>
            <person name="Gao D."/>
            <person name="Clevenger J."/>
            <person name="Dash S."/>
            <person name="Ren L."/>
            <person name="Moretzsohn M.C."/>
            <person name="Shirasawa K."/>
            <person name="Huang W."/>
            <person name="Vidigal B."/>
            <person name="Abernathy B."/>
            <person name="Chu Y."/>
            <person name="Niederhuth C.E."/>
            <person name="Umale P."/>
            <person name="Araujo A.C."/>
            <person name="Kozik A."/>
            <person name="Kim K.D."/>
            <person name="Burow M.D."/>
            <person name="Varshney R.K."/>
            <person name="Wang X."/>
            <person name="Zhang X."/>
            <person name="Barkley N."/>
            <person name="Guimaraes P.M."/>
            <person name="Isobe S."/>
            <person name="Guo B."/>
            <person name="Liao B."/>
            <person name="Stalker H.T."/>
            <person name="Schmitz R.J."/>
            <person name="Scheffler B.E."/>
            <person name="Leal-Bertioli S.C."/>
            <person name="Xun X."/>
            <person name="Jackson S.A."/>
            <person name="Michelmore R."/>
            <person name="Ozias-Akins P."/>
        </authorList>
    </citation>
    <scope>NUCLEOTIDE SEQUENCE [LARGE SCALE GENOMIC DNA]</scope>
    <source>
        <strain evidence="2">cv. V14167</strain>
    </source>
</reference>
<dbReference type="PANTHER" id="PTHR35692">
    <property type="entry name" value="F26F24.11"/>
    <property type="match status" value="1"/>
</dbReference>
<evidence type="ECO:0000256" key="1">
    <source>
        <dbReference type="SAM" id="MobiDB-lite"/>
    </source>
</evidence>
<feature type="compositionally biased region" description="Polar residues" evidence="1">
    <location>
        <begin position="87"/>
        <end position="96"/>
    </location>
</feature>
<evidence type="ECO:0000313" key="2">
    <source>
        <dbReference type="Proteomes" id="UP000515211"/>
    </source>
</evidence>
<dbReference type="PANTHER" id="PTHR35692:SF1">
    <property type="entry name" value="F26F24.11"/>
    <property type="match status" value="1"/>
</dbReference>
<proteinExistence type="predicted"/>
<feature type="region of interest" description="Disordered" evidence="1">
    <location>
        <begin position="61"/>
        <end position="218"/>
    </location>
</feature>
<accession>A0A6P4DD63</accession>
<dbReference type="Proteomes" id="UP000515211">
    <property type="component" value="Chromosome 5"/>
</dbReference>
<sequence>MVGFFSDLSDTDDSAIDDIISQANDACLLDQISAINCSSFTDSSILPSHLESRFRKLKSFPATTHRAAAGKSTTPPPDHSKDENFPISDSSRSFHQSAKAPVSSPSGKNKPNGKMALDPKLQQGCVSSPSDSVDSSYGRNGLKSKSKLGSISSGSGSSDGSEESSLSSMFKPAEKGNKNKVKGKNSGSASSPSPSPPRRAGCFWCSPKKDSRKKSKEVDWSVLGWDKDDELLSDLGSFSSKKQQKILKKALKEEQKISREAEKIVEWAKQESARMNVNVIDHELSDTD</sequence>
<dbReference type="AlphaFoldDB" id="A0A6P4DD63"/>
<feature type="compositionally biased region" description="Low complexity" evidence="1">
    <location>
        <begin position="126"/>
        <end position="168"/>
    </location>
</feature>
<keyword evidence="2" id="KW-1185">Reference proteome</keyword>
<protein>
    <submittedName>
        <fullName evidence="3">Uncharacterized protein LOC107487080</fullName>
    </submittedName>
</protein>
<dbReference type="GeneID" id="107487080"/>
<name>A0A6P4DD63_ARADU</name>
<reference evidence="3" key="2">
    <citation type="submission" date="2025-08" db="UniProtKB">
        <authorList>
            <consortium name="RefSeq"/>
        </authorList>
    </citation>
    <scope>IDENTIFICATION</scope>
    <source>
        <tissue evidence="3">Whole plant</tissue>
    </source>
</reference>